<dbReference type="Proteomes" id="UP001221898">
    <property type="component" value="Unassembled WGS sequence"/>
</dbReference>
<name>A0AAD7RI92_9TELE</name>
<sequence length="91" mass="9753">MVERKEARVVAHFQSGSVDRPPIRDLREGLAATGGLCDNRKSPGSVNFLPRAIISSLCVQSAEKAQRSICTEEGGDPEGSAGALAWIRRAF</sequence>
<comment type="caution">
    <text evidence="1">The sequence shown here is derived from an EMBL/GenBank/DDBJ whole genome shotgun (WGS) entry which is preliminary data.</text>
</comment>
<accession>A0AAD7RI92</accession>
<protein>
    <submittedName>
        <fullName evidence="1">Uncharacterized protein</fullName>
    </submittedName>
</protein>
<dbReference type="AlphaFoldDB" id="A0AAD7RI92"/>
<evidence type="ECO:0000313" key="1">
    <source>
        <dbReference type="EMBL" id="KAJ8384575.1"/>
    </source>
</evidence>
<reference evidence="1" key="1">
    <citation type="journal article" date="2023" name="Science">
        <title>Genome structures resolve the early diversification of teleost fishes.</title>
        <authorList>
            <person name="Parey E."/>
            <person name="Louis A."/>
            <person name="Montfort J."/>
            <person name="Bouchez O."/>
            <person name="Roques C."/>
            <person name="Iampietro C."/>
            <person name="Lluch J."/>
            <person name="Castinel A."/>
            <person name="Donnadieu C."/>
            <person name="Desvignes T."/>
            <person name="Floi Bucao C."/>
            <person name="Jouanno E."/>
            <person name="Wen M."/>
            <person name="Mejri S."/>
            <person name="Dirks R."/>
            <person name="Jansen H."/>
            <person name="Henkel C."/>
            <person name="Chen W.J."/>
            <person name="Zahm M."/>
            <person name="Cabau C."/>
            <person name="Klopp C."/>
            <person name="Thompson A.W."/>
            <person name="Robinson-Rechavi M."/>
            <person name="Braasch I."/>
            <person name="Lecointre G."/>
            <person name="Bobe J."/>
            <person name="Postlethwait J.H."/>
            <person name="Berthelot C."/>
            <person name="Roest Crollius H."/>
            <person name="Guiguen Y."/>
        </authorList>
    </citation>
    <scope>NUCLEOTIDE SEQUENCE</scope>
    <source>
        <strain evidence="1">NC1722</strain>
    </source>
</reference>
<organism evidence="1 2">
    <name type="scientific">Aldrovandia affinis</name>
    <dbReference type="NCBI Taxonomy" id="143900"/>
    <lineage>
        <taxon>Eukaryota</taxon>
        <taxon>Metazoa</taxon>
        <taxon>Chordata</taxon>
        <taxon>Craniata</taxon>
        <taxon>Vertebrata</taxon>
        <taxon>Euteleostomi</taxon>
        <taxon>Actinopterygii</taxon>
        <taxon>Neopterygii</taxon>
        <taxon>Teleostei</taxon>
        <taxon>Notacanthiformes</taxon>
        <taxon>Halosauridae</taxon>
        <taxon>Aldrovandia</taxon>
    </lineage>
</organism>
<evidence type="ECO:0000313" key="2">
    <source>
        <dbReference type="Proteomes" id="UP001221898"/>
    </source>
</evidence>
<gene>
    <name evidence="1" type="ORF">AAFF_G00201080</name>
</gene>
<proteinExistence type="predicted"/>
<dbReference type="EMBL" id="JAINUG010000269">
    <property type="protein sequence ID" value="KAJ8384575.1"/>
    <property type="molecule type" value="Genomic_DNA"/>
</dbReference>
<keyword evidence="2" id="KW-1185">Reference proteome</keyword>